<proteinExistence type="predicted"/>
<sequence length="97" mass="10665">MARGRKKKEVTRILGTPGRKENIDLGNPPRRDDTMENESMEQWPPLPMKEGTTNPITATQRDTSGGSESQAGEQQGSGIQAHRELQPEIAEPRGKNG</sequence>
<feature type="compositionally biased region" description="Low complexity" evidence="1">
    <location>
        <begin position="64"/>
        <end position="80"/>
    </location>
</feature>
<dbReference type="AlphaFoldDB" id="A0AAV9LUJ2"/>
<accession>A0AAV9LUJ2</accession>
<name>A0AAV9LUJ2_9SOLN</name>
<organism evidence="2 3">
    <name type="scientific">Solanum pinnatisectum</name>
    <name type="common">tansyleaf nightshade</name>
    <dbReference type="NCBI Taxonomy" id="50273"/>
    <lineage>
        <taxon>Eukaryota</taxon>
        <taxon>Viridiplantae</taxon>
        <taxon>Streptophyta</taxon>
        <taxon>Embryophyta</taxon>
        <taxon>Tracheophyta</taxon>
        <taxon>Spermatophyta</taxon>
        <taxon>Magnoliopsida</taxon>
        <taxon>eudicotyledons</taxon>
        <taxon>Gunneridae</taxon>
        <taxon>Pentapetalae</taxon>
        <taxon>asterids</taxon>
        <taxon>lamiids</taxon>
        <taxon>Solanales</taxon>
        <taxon>Solanaceae</taxon>
        <taxon>Solanoideae</taxon>
        <taxon>Solaneae</taxon>
        <taxon>Solanum</taxon>
    </lineage>
</organism>
<feature type="compositionally biased region" description="Basic and acidic residues" evidence="1">
    <location>
        <begin position="81"/>
        <end position="97"/>
    </location>
</feature>
<reference evidence="2 3" key="1">
    <citation type="submission" date="2023-10" db="EMBL/GenBank/DDBJ databases">
        <title>Genome-Wide Identification Analysis in wild type Solanum Pinnatisectum Reveals Some Genes Defensing Phytophthora Infestans.</title>
        <authorList>
            <person name="Sun C."/>
        </authorList>
    </citation>
    <scope>NUCLEOTIDE SEQUENCE [LARGE SCALE GENOMIC DNA]</scope>
    <source>
        <strain evidence="2">LQN</strain>
        <tissue evidence="2">Leaf</tissue>
    </source>
</reference>
<protein>
    <submittedName>
        <fullName evidence="2">Uncharacterized protein</fullName>
    </submittedName>
</protein>
<dbReference type="EMBL" id="JAWPEI010000004">
    <property type="protein sequence ID" value="KAK4729406.1"/>
    <property type="molecule type" value="Genomic_DNA"/>
</dbReference>
<comment type="caution">
    <text evidence="2">The sequence shown here is derived from an EMBL/GenBank/DDBJ whole genome shotgun (WGS) entry which is preliminary data.</text>
</comment>
<keyword evidence="3" id="KW-1185">Reference proteome</keyword>
<feature type="compositionally biased region" description="Polar residues" evidence="1">
    <location>
        <begin position="51"/>
        <end position="63"/>
    </location>
</feature>
<evidence type="ECO:0000313" key="2">
    <source>
        <dbReference type="EMBL" id="KAK4729406.1"/>
    </source>
</evidence>
<gene>
    <name evidence="2" type="ORF">R3W88_022394</name>
</gene>
<dbReference type="Proteomes" id="UP001311915">
    <property type="component" value="Unassembled WGS sequence"/>
</dbReference>
<evidence type="ECO:0000256" key="1">
    <source>
        <dbReference type="SAM" id="MobiDB-lite"/>
    </source>
</evidence>
<evidence type="ECO:0000313" key="3">
    <source>
        <dbReference type="Proteomes" id="UP001311915"/>
    </source>
</evidence>
<feature type="compositionally biased region" description="Basic and acidic residues" evidence="1">
    <location>
        <begin position="18"/>
        <end position="34"/>
    </location>
</feature>
<feature type="region of interest" description="Disordered" evidence="1">
    <location>
        <begin position="1"/>
        <end position="97"/>
    </location>
</feature>